<dbReference type="EMBL" id="JACASF010000001">
    <property type="protein sequence ID" value="KAF6500862.1"/>
    <property type="molecule type" value="Genomic_DNA"/>
</dbReference>
<feature type="region of interest" description="Disordered" evidence="1">
    <location>
        <begin position="32"/>
        <end position="71"/>
    </location>
</feature>
<name>A0A7J8JXL2_MOLMO</name>
<evidence type="ECO:0000313" key="3">
    <source>
        <dbReference type="Proteomes" id="UP000550707"/>
    </source>
</evidence>
<comment type="caution">
    <text evidence="2">The sequence shown here is derived from an EMBL/GenBank/DDBJ whole genome shotgun (WGS) entry which is preliminary data.</text>
</comment>
<dbReference type="InParanoid" id="A0A7J8JXL2"/>
<reference evidence="2 3" key="1">
    <citation type="journal article" date="2020" name="Nature">
        <title>Six reference-quality genomes reveal evolution of bat adaptations.</title>
        <authorList>
            <person name="Jebb D."/>
            <person name="Huang Z."/>
            <person name="Pippel M."/>
            <person name="Hughes G.M."/>
            <person name="Lavrichenko K."/>
            <person name="Devanna P."/>
            <person name="Winkler S."/>
            <person name="Jermiin L.S."/>
            <person name="Skirmuntt E.C."/>
            <person name="Katzourakis A."/>
            <person name="Burkitt-Gray L."/>
            <person name="Ray D.A."/>
            <person name="Sullivan K.A.M."/>
            <person name="Roscito J.G."/>
            <person name="Kirilenko B.M."/>
            <person name="Davalos L.M."/>
            <person name="Corthals A.P."/>
            <person name="Power M.L."/>
            <person name="Jones G."/>
            <person name="Ransome R.D."/>
            <person name="Dechmann D.K.N."/>
            <person name="Locatelli A.G."/>
            <person name="Puechmaille S.J."/>
            <person name="Fedrigo O."/>
            <person name="Jarvis E.D."/>
            <person name="Hiller M."/>
            <person name="Vernes S.C."/>
            <person name="Myers E.W."/>
            <person name="Teeling E.C."/>
        </authorList>
    </citation>
    <scope>NUCLEOTIDE SEQUENCE [LARGE SCALE GENOMIC DNA]</scope>
    <source>
        <strain evidence="2">MMolMol1</strain>
        <tissue evidence="2">Muscle</tissue>
    </source>
</reference>
<sequence>MARLGPAQAAAQVSPQQCLLLNHSLTCSDPREPLCPELSGSSRQGGPAPPHPTPPTTVAKEPCPPPHSGDRVRGSWALLCLRLMRQLLGACCLQASLRKLIQKSRSDDNCIPLRLQRKLNLRDAIASLEPVQDIGPREGEGPQKQDKVALPASQLPKI</sequence>
<proteinExistence type="predicted"/>
<dbReference type="AlphaFoldDB" id="A0A7J8JXL2"/>
<keyword evidence="3" id="KW-1185">Reference proteome</keyword>
<evidence type="ECO:0000256" key="1">
    <source>
        <dbReference type="SAM" id="MobiDB-lite"/>
    </source>
</evidence>
<feature type="region of interest" description="Disordered" evidence="1">
    <location>
        <begin position="129"/>
        <end position="158"/>
    </location>
</feature>
<organism evidence="2 3">
    <name type="scientific">Molossus molossus</name>
    <name type="common">Pallas' mastiff bat</name>
    <name type="synonym">Vespertilio molossus</name>
    <dbReference type="NCBI Taxonomy" id="27622"/>
    <lineage>
        <taxon>Eukaryota</taxon>
        <taxon>Metazoa</taxon>
        <taxon>Chordata</taxon>
        <taxon>Craniata</taxon>
        <taxon>Vertebrata</taxon>
        <taxon>Euteleostomi</taxon>
        <taxon>Mammalia</taxon>
        <taxon>Eutheria</taxon>
        <taxon>Laurasiatheria</taxon>
        <taxon>Chiroptera</taxon>
        <taxon>Yangochiroptera</taxon>
        <taxon>Molossidae</taxon>
        <taxon>Molossus</taxon>
    </lineage>
</organism>
<dbReference type="Proteomes" id="UP000550707">
    <property type="component" value="Unassembled WGS sequence"/>
</dbReference>
<feature type="compositionally biased region" description="Basic and acidic residues" evidence="1">
    <location>
        <begin position="135"/>
        <end position="147"/>
    </location>
</feature>
<protein>
    <submittedName>
        <fullName evidence="2">Uncharacterized protein</fullName>
    </submittedName>
</protein>
<gene>
    <name evidence="2" type="ORF">HJG59_007897</name>
</gene>
<accession>A0A7J8JXL2</accession>
<evidence type="ECO:0000313" key="2">
    <source>
        <dbReference type="EMBL" id="KAF6500862.1"/>
    </source>
</evidence>